<protein>
    <recommendedName>
        <fullName evidence="1">2-hydroxychromene-2-carboxylate isomerase</fullName>
        <ecNumber evidence="1">5.99.1.4</ecNumber>
    </recommendedName>
</protein>
<reference evidence="5" key="1">
    <citation type="submission" date="2017-08" db="EMBL/GenBank/DDBJ databases">
        <title>A dynamic microbial community with high functional redundancy inhabits the cold, oxic subseafloor aquifer.</title>
        <authorList>
            <person name="Tully B.J."/>
            <person name="Wheat C.G."/>
            <person name="Glazer B.T."/>
            <person name="Huber J.A."/>
        </authorList>
    </citation>
    <scope>NUCLEOTIDE SEQUENCE [LARGE SCALE GENOMIC DNA]</scope>
</reference>
<comment type="catalytic activity">
    <reaction evidence="1">
        <text>2-hydroxychromene-2-carboxylate = (3E)-4-(2-hydroxyphenyl)-2-oxobut-3-enoate</text>
        <dbReference type="Rhea" id="RHEA:27401"/>
        <dbReference type="ChEBI" id="CHEBI:59350"/>
        <dbReference type="ChEBI" id="CHEBI:59353"/>
        <dbReference type="EC" id="5.99.1.4"/>
    </reaction>
</comment>
<dbReference type="GO" id="GO:0006749">
    <property type="term" value="P:glutathione metabolic process"/>
    <property type="evidence" value="ECO:0007669"/>
    <property type="project" value="TreeGrafter"/>
</dbReference>
<proteinExistence type="inferred from homology"/>
<dbReference type="EMBL" id="NVUL01000005">
    <property type="protein sequence ID" value="PCI81437.1"/>
    <property type="molecule type" value="Genomic_DNA"/>
</dbReference>
<evidence type="ECO:0000259" key="3">
    <source>
        <dbReference type="Pfam" id="PF01323"/>
    </source>
</evidence>
<dbReference type="InterPro" id="IPR014440">
    <property type="entry name" value="HCCAis_GSTk"/>
</dbReference>
<comment type="similarity">
    <text evidence="1">Belongs to the GST superfamily. NadH family.</text>
</comment>
<evidence type="ECO:0000313" key="4">
    <source>
        <dbReference type="EMBL" id="PCI81437.1"/>
    </source>
</evidence>
<dbReference type="Proteomes" id="UP000218767">
    <property type="component" value="Unassembled WGS sequence"/>
</dbReference>
<dbReference type="GO" id="GO:0004364">
    <property type="term" value="F:glutathione transferase activity"/>
    <property type="evidence" value="ECO:0007669"/>
    <property type="project" value="TreeGrafter"/>
</dbReference>
<dbReference type="InterPro" id="IPR036249">
    <property type="entry name" value="Thioredoxin-like_sf"/>
</dbReference>
<dbReference type="Pfam" id="PF01323">
    <property type="entry name" value="DSBA"/>
    <property type="match status" value="1"/>
</dbReference>
<dbReference type="GO" id="GO:0018845">
    <property type="term" value="F:2-hydroxychromene-2-carboxylate isomerase activity"/>
    <property type="evidence" value="ECO:0007669"/>
    <property type="project" value="UniProtKB-UniRule"/>
</dbReference>
<comment type="caution">
    <text evidence="4">The sequence shown here is derived from an EMBL/GenBank/DDBJ whole genome shotgun (WGS) entry which is preliminary data.</text>
</comment>
<dbReference type="EC" id="5.99.1.4" evidence="1"/>
<dbReference type="PANTHER" id="PTHR42943:SF13">
    <property type="entry name" value="GLUTATHIONE S-TRANSFERASE KAPPA-RELATED"/>
    <property type="match status" value="1"/>
</dbReference>
<evidence type="ECO:0000256" key="2">
    <source>
        <dbReference type="PIRSR" id="PIRSR006386-1"/>
    </source>
</evidence>
<dbReference type="CDD" id="cd03022">
    <property type="entry name" value="DsbA_HCCA_Iso"/>
    <property type="match status" value="1"/>
</dbReference>
<dbReference type="SUPFAM" id="SSF52833">
    <property type="entry name" value="Thioredoxin-like"/>
    <property type="match status" value="1"/>
</dbReference>
<feature type="active site" description="Nucleophile" evidence="2">
    <location>
        <position position="13"/>
    </location>
</feature>
<feature type="domain" description="DSBA-like thioredoxin" evidence="3">
    <location>
        <begin position="5"/>
        <end position="196"/>
    </location>
</feature>
<sequence length="201" mass="22867">MQKPIDYYLSLVSPWSYLGHERLVKMAKQFDATIRIWPVDLSIIFPSTGGLPLPKRSEQRKAYRMQELRRWRDQSQVDLNLEPQHFPVSDKLAATMVVNLRKQDAQKAIHLAGACLRACWLEERDISNADTLLAIAAENNLDGSALLSDGTGAIETIAQDSIKAVELGVFGVPSYRLDEQLFWGQDRLEFLKKELKRALEE</sequence>
<dbReference type="PANTHER" id="PTHR42943">
    <property type="entry name" value="GLUTATHIONE S-TRANSFERASE KAPPA"/>
    <property type="match status" value="1"/>
</dbReference>
<dbReference type="InterPro" id="IPR044087">
    <property type="entry name" value="NahD-like"/>
</dbReference>
<name>A0A2A4XH84_9GAMM</name>
<dbReference type="GO" id="GO:0004602">
    <property type="term" value="F:glutathione peroxidase activity"/>
    <property type="evidence" value="ECO:0007669"/>
    <property type="project" value="TreeGrafter"/>
</dbReference>
<dbReference type="InterPro" id="IPR051924">
    <property type="entry name" value="GST_Kappa/NadH"/>
</dbReference>
<organism evidence="4 5">
    <name type="scientific">SAR86 cluster bacterium</name>
    <dbReference type="NCBI Taxonomy" id="2030880"/>
    <lineage>
        <taxon>Bacteria</taxon>
        <taxon>Pseudomonadati</taxon>
        <taxon>Pseudomonadota</taxon>
        <taxon>Gammaproteobacteria</taxon>
        <taxon>SAR86 cluster</taxon>
    </lineage>
</organism>
<gene>
    <name evidence="4" type="ORF">COB20_01975</name>
</gene>
<accession>A0A2A4XH84</accession>
<dbReference type="GO" id="GO:1901170">
    <property type="term" value="P:naphthalene catabolic process"/>
    <property type="evidence" value="ECO:0007669"/>
    <property type="project" value="InterPro"/>
</dbReference>
<dbReference type="InterPro" id="IPR001853">
    <property type="entry name" value="DSBA-like_thioredoxin_dom"/>
</dbReference>
<evidence type="ECO:0000313" key="5">
    <source>
        <dbReference type="Proteomes" id="UP000218767"/>
    </source>
</evidence>
<dbReference type="Gene3D" id="3.40.30.10">
    <property type="entry name" value="Glutaredoxin"/>
    <property type="match status" value="1"/>
</dbReference>
<keyword evidence="1 4" id="KW-0413">Isomerase</keyword>
<dbReference type="AlphaFoldDB" id="A0A2A4XH84"/>
<dbReference type="PIRSF" id="PIRSF006386">
    <property type="entry name" value="HCCAis_GSTk"/>
    <property type="match status" value="1"/>
</dbReference>
<evidence type="ECO:0000256" key="1">
    <source>
        <dbReference type="PIRNR" id="PIRNR006386"/>
    </source>
</evidence>